<evidence type="ECO:0000313" key="6">
    <source>
        <dbReference type="EMBL" id="RPJ89800.1"/>
    </source>
</evidence>
<keyword evidence="4" id="KW-0720">Serine protease</keyword>
<keyword evidence="3" id="KW-0378">Hydrolase</keyword>
<reference evidence="6 7" key="1">
    <citation type="submission" date="2018-08" db="EMBL/GenBank/DDBJ databases">
        <title>Achromobacter xylosoxidans Genome sequencing and assembly.</title>
        <authorList>
            <person name="Wang R."/>
            <person name="Rensing C."/>
            <person name="Li Y."/>
        </authorList>
    </citation>
    <scope>NUCLEOTIDE SEQUENCE [LARGE SCALE GENOMIC DNA]</scope>
    <source>
        <strain evidence="6 7">GD003A</strain>
    </source>
</reference>
<comment type="caution">
    <text evidence="6">The sequence shown here is derived from an EMBL/GenBank/DDBJ whole genome shotgun (WGS) entry which is preliminary data.</text>
</comment>
<evidence type="ECO:0000313" key="7">
    <source>
        <dbReference type="Proteomes" id="UP000285324"/>
    </source>
</evidence>
<evidence type="ECO:0000256" key="4">
    <source>
        <dbReference type="ARBA" id="ARBA00022825"/>
    </source>
</evidence>
<dbReference type="InterPro" id="IPR051201">
    <property type="entry name" value="Chloro_Bact_Ser_Proteases"/>
</dbReference>
<accession>A0A424W9A8</accession>
<dbReference type="SUPFAM" id="SSF50494">
    <property type="entry name" value="Trypsin-like serine proteases"/>
    <property type="match status" value="1"/>
</dbReference>
<comment type="similarity">
    <text evidence="1">Belongs to the peptidase S1C family.</text>
</comment>
<feature type="domain" description="PDZ" evidence="5">
    <location>
        <begin position="277"/>
        <end position="342"/>
    </location>
</feature>
<dbReference type="InterPro" id="IPR009003">
    <property type="entry name" value="Peptidase_S1_PA"/>
</dbReference>
<name>A0A424W9A8_ALCXX</name>
<dbReference type="InterPro" id="IPR036034">
    <property type="entry name" value="PDZ_sf"/>
</dbReference>
<sequence length="386" mass="39858">MRRYWLIFAQAVTVCLGILFVVTTLRPDLLRLAGPAAGPQSAAAAARPPVARAQATASYADGVARAAPSVVNVYTTKHVNVPLIPLPDDPVLRQFFGQVPGVTRRQASTSLGSGVIVNQDGYVLTNYHVVQAAEAIEVALSDGRRDTAKVVGADPDTDLAVLKLATLRSLPAATLAPDRGLRVGDVVLAIGNPFGVGQTTTLGIVSALGRNGLGLNTYENFIQTDAAINPGNSGGALVDAAGNLVGINTAIYSESGGSMGIGFATPIEIARKVMDEIVKTGAVKRGWLGVEPQDVTPELARAFGLDRDTAGVIIAGVMRDGPAARGGLRVGDIVQSVNGKRMMDTASLLSEIAQLPPGQSAKLGILRSGKPAELAVVVGTRPGKPR</sequence>
<dbReference type="PRINTS" id="PR00834">
    <property type="entry name" value="PROTEASES2C"/>
</dbReference>
<dbReference type="PANTHER" id="PTHR43343">
    <property type="entry name" value="PEPTIDASE S12"/>
    <property type="match status" value="1"/>
</dbReference>
<dbReference type="CDD" id="cd10839">
    <property type="entry name" value="cpPDZ1_DegP-like"/>
    <property type="match status" value="1"/>
</dbReference>
<dbReference type="OrthoDB" id="9758917at2"/>
<dbReference type="PANTHER" id="PTHR43343:SF3">
    <property type="entry name" value="PROTEASE DO-LIKE 8, CHLOROPLASTIC"/>
    <property type="match status" value="1"/>
</dbReference>
<evidence type="ECO:0000256" key="2">
    <source>
        <dbReference type="ARBA" id="ARBA00022670"/>
    </source>
</evidence>
<evidence type="ECO:0000256" key="1">
    <source>
        <dbReference type="ARBA" id="ARBA00010541"/>
    </source>
</evidence>
<dbReference type="RefSeq" id="WP_059376772.1">
    <property type="nucleotide sequence ID" value="NZ_CP061008.1"/>
</dbReference>
<proteinExistence type="inferred from homology"/>
<dbReference type="Proteomes" id="UP000285324">
    <property type="component" value="Unassembled WGS sequence"/>
</dbReference>
<dbReference type="SUPFAM" id="SSF50156">
    <property type="entry name" value="PDZ domain-like"/>
    <property type="match status" value="1"/>
</dbReference>
<dbReference type="AlphaFoldDB" id="A0A424W9A8"/>
<evidence type="ECO:0000256" key="3">
    <source>
        <dbReference type="ARBA" id="ARBA00022801"/>
    </source>
</evidence>
<organism evidence="6 7">
    <name type="scientific">Alcaligenes xylosoxydans xylosoxydans</name>
    <name type="common">Achromobacter xylosoxidans</name>
    <dbReference type="NCBI Taxonomy" id="85698"/>
    <lineage>
        <taxon>Bacteria</taxon>
        <taxon>Pseudomonadati</taxon>
        <taxon>Pseudomonadota</taxon>
        <taxon>Betaproteobacteria</taxon>
        <taxon>Burkholderiales</taxon>
        <taxon>Alcaligenaceae</taxon>
        <taxon>Achromobacter</taxon>
    </lineage>
</organism>
<dbReference type="GO" id="GO:0006508">
    <property type="term" value="P:proteolysis"/>
    <property type="evidence" value="ECO:0007669"/>
    <property type="project" value="UniProtKB-KW"/>
</dbReference>
<dbReference type="Gene3D" id="2.40.10.120">
    <property type="match status" value="1"/>
</dbReference>
<dbReference type="EMBL" id="QVXO01000035">
    <property type="protein sequence ID" value="RPJ89800.1"/>
    <property type="molecule type" value="Genomic_DNA"/>
</dbReference>
<dbReference type="InterPro" id="IPR001940">
    <property type="entry name" value="Peptidase_S1C"/>
</dbReference>
<evidence type="ECO:0000259" key="5">
    <source>
        <dbReference type="PROSITE" id="PS50106"/>
    </source>
</evidence>
<keyword evidence="2" id="KW-0645">Protease</keyword>
<dbReference type="GO" id="GO:0004252">
    <property type="term" value="F:serine-type endopeptidase activity"/>
    <property type="evidence" value="ECO:0007669"/>
    <property type="project" value="InterPro"/>
</dbReference>
<dbReference type="Pfam" id="PF13180">
    <property type="entry name" value="PDZ_2"/>
    <property type="match status" value="1"/>
</dbReference>
<dbReference type="Gene3D" id="2.30.42.10">
    <property type="match status" value="1"/>
</dbReference>
<protein>
    <submittedName>
        <fullName evidence="6">PDZ domain-containing protein</fullName>
    </submittedName>
</protein>
<gene>
    <name evidence="6" type="ORF">DY367_20850</name>
</gene>
<dbReference type="Pfam" id="PF13365">
    <property type="entry name" value="Trypsin_2"/>
    <property type="match status" value="1"/>
</dbReference>
<dbReference type="PROSITE" id="PS50106">
    <property type="entry name" value="PDZ"/>
    <property type="match status" value="1"/>
</dbReference>
<dbReference type="FunFam" id="2.40.10.10:FF:000001">
    <property type="entry name" value="Periplasmic serine protease DegS"/>
    <property type="match status" value="1"/>
</dbReference>
<dbReference type="InterPro" id="IPR001478">
    <property type="entry name" value="PDZ"/>
</dbReference>
<dbReference type="SMART" id="SM00228">
    <property type="entry name" value="PDZ"/>
    <property type="match status" value="1"/>
</dbReference>